<dbReference type="InterPro" id="IPR052201">
    <property type="entry name" value="LRR-containing_regulator"/>
</dbReference>
<dbReference type="InterPro" id="IPR001810">
    <property type="entry name" value="F-box_dom"/>
</dbReference>
<dbReference type="FunCoup" id="F0ZTW8">
    <property type="interactions" value="231"/>
</dbReference>
<dbReference type="PANTHER" id="PTHR24111:SF0">
    <property type="entry name" value="LEUCINE-RICH REPEAT-CONTAINING PROTEIN"/>
    <property type="match status" value="1"/>
</dbReference>
<organism evidence="3 4">
    <name type="scientific">Dictyostelium purpureum</name>
    <name type="common">Slime mold</name>
    <dbReference type="NCBI Taxonomy" id="5786"/>
    <lineage>
        <taxon>Eukaryota</taxon>
        <taxon>Amoebozoa</taxon>
        <taxon>Evosea</taxon>
        <taxon>Eumycetozoa</taxon>
        <taxon>Dictyostelia</taxon>
        <taxon>Dictyosteliales</taxon>
        <taxon>Dictyosteliaceae</taxon>
        <taxon>Dictyostelium</taxon>
    </lineage>
</organism>
<dbReference type="PANTHER" id="PTHR24111">
    <property type="entry name" value="LEUCINE-RICH REPEAT-CONTAINING PROTEIN 34"/>
    <property type="match status" value="1"/>
</dbReference>
<dbReference type="AlphaFoldDB" id="F0ZTW8"/>
<dbReference type="OrthoDB" id="120976at2759"/>
<dbReference type="VEuPathDB" id="AmoebaDB:DICPUDRAFT_98834"/>
<evidence type="ECO:0000259" key="2">
    <source>
        <dbReference type="PROSITE" id="PS50181"/>
    </source>
</evidence>
<dbReference type="RefSeq" id="XP_003290857.1">
    <property type="nucleotide sequence ID" value="XM_003290809.1"/>
</dbReference>
<sequence>MNQITNNNNNKNIFDLTFNINQLPTHLIRKILSYYFNHCLSIWMDLCLVCKFWMEMVMPYLPDTFYLMDSLQKLETYLNLVEYGGTFPRKFLKPTLLRVVKPPSNLKKHPFHINSLGIYINRYQMPHQDDSIIPEVIYQQIFRLSPDLKSFSFQTENHSMSDLYYILKTINDPSITLNLLTQLDFSNCWFSTKIFEQLLKLFSGSNEKLIGGTILDLVQYIFVESSINSFEILDTPITFGLKQNQLSKYSTSTFDKILTPMQTNLEHIAVTIRSNDQFLSLLTNSIKSSKSLREFNMSGSVLTQVSEISNLFSSLQHCETLLKINLFDLALNYENNGNQQPMFQNIGAENEQDWNNQDDEVDNVVNSNAFLQQNNTILPNQFDKFSFLYGTQSLTSINVSSIHPVKEEEMISLFENLRYSSQLRELYAKRTRLTPKCLTALTNLIREPNSSLELLHLGYNNFSGSISILLMAFQLSKTLTDIDISSNQLGNNEGLAISQFIKESSLVRHLNISNSDFKLSALNQLGTALSINKSLVSLDLSNIHLGMLEVTYIIDGLVQHPTISLLNLSNCGSKEMIKTLEETSQLRCNIISSFNNFV</sequence>
<feature type="domain" description="F-box" evidence="2">
    <location>
        <begin position="17"/>
        <end position="69"/>
    </location>
</feature>
<accession>F0ZTW8</accession>
<dbReference type="SUPFAM" id="SSF52047">
    <property type="entry name" value="RNI-like"/>
    <property type="match status" value="1"/>
</dbReference>
<dbReference type="OMA" id="CKFWMEM"/>
<dbReference type="Gene3D" id="3.80.10.10">
    <property type="entry name" value="Ribonuclease Inhibitor"/>
    <property type="match status" value="1"/>
</dbReference>
<dbReference type="Proteomes" id="UP000001064">
    <property type="component" value="Unassembled WGS sequence"/>
</dbReference>
<dbReference type="eggNOG" id="ENOG502R7BP">
    <property type="taxonomic scope" value="Eukaryota"/>
</dbReference>
<keyword evidence="4" id="KW-1185">Reference proteome</keyword>
<dbReference type="InParanoid" id="F0ZTW8"/>
<keyword evidence="1" id="KW-0677">Repeat</keyword>
<reference evidence="4" key="1">
    <citation type="journal article" date="2011" name="Genome Biol.">
        <title>Comparative genomics of the social amoebae Dictyostelium discoideum and Dictyostelium purpureum.</title>
        <authorList>
            <consortium name="US DOE Joint Genome Institute (JGI-PGF)"/>
            <person name="Sucgang R."/>
            <person name="Kuo A."/>
            <person name="Tian X."/>
            <person name="Salerno W."/>
            <person name="Parikh A."/>
            <person name="Feasley C.L."/>
            <person name="Dalin E."/>
            <person name="Tu H."/>
            <person name="Huang E."/>
            <person name="Barry K."/>
            <person name="Lindquist E."/>
            <person name="Shapiro H."/>
            <person name="Bruce D."/>
            <person name="Schmutz J."/>
            <person name="Salamov A."/>
            <person name="Fey P."/>
            <person name="Gaudet P."/>
            <person name="Anjard C."/>
            <person name="Babu M.M."/>
            <person name="Basu S."/>
            <person name="Bushmanova Y."/>
            <person name="van der Wel H."/>
            <person name="Katoh-Kurasawa M."/>
            <person name="Dinh C."/>
            <person name="Coutinho P.M."/>
            <person name="Saito T."/>
            <person name="Elias M."/>
            <person name="Schaap P."/>
            <person name="Kay R.R."/>
            <person name="Henrissat B."/>
            <person name="Eichinger L."/>
            <person name="Rivero F."/>
            <person name="Putnam N.H."/>
            <person name="West C.M."/>
            <person name="Loomis W.F."/>
            <person name="Chisholm R.L."/>
            <person name="Shaulsky G."/>
            <person name="Strassmann J.E."/>
            <person name="Queller D.C."/>
            <person name="Kuspa A."/>
            <person name="Grigoriev I.V."/>
        </authorList>
    </citation>
    <scope>NUCLEOTIDE SEQUENCE [LARGE SCALE GENOMIC DNA]</scope>
    <source>
        <strain evidence="4">QSDP1</strain>
    </source>
</reference>
<evidence type="ECO:0000313" key="3">
    <source>
        <dbReference type="EMBL" id="EGC32605.1"/>
    </source>
</evidence>
<evidence type="ECO:0000313" key="4">
    <source>
        <dbReference type="Proteomes" id="UP000001064"/>
    </source>
</evidence>
<dbReference type="PROSITE" id="PS50181">
    <property type="entry name" value="FBOX"/>
    <property type="match status" value="1"/>
</dbReference>
<evidence type="ECO:0000256" key="1">
    <source>
        <dbReference type="ARBA" id="ARBA00022737"/>
    </source>
</evidence>
<dbReference type="GeneID" id="10508644"/>
<dbReference type="InterPro" id="IPR032675">
    <property type="entry name" value="LRR_dom_sf"/>
</dbReference>
<dbReference type="EMBL" id="GL871184">
    <property type="protein sequence ID" value="EGC32605.1"/>
    <property type="molecule type" value="Genomic_DNA"/>
</dbReference>
<proteinExistence type="predicted"/>
<name>F0ZTW8_DICPU</name>
<dbReference type="KEGG" id="dpp:DICPUDRAFT_98834"/>
<protein>
    <recommendedName>
        <fullName evidence="2">F-box domain-containing protein</fullName>
    </recommendedName>
</protein>
<gene>
    <name evidence="3" type="ORF">DICPUDRAFT_98834</name>
</gene>